<proteinExistence type="predicted"/>
<organism evidence="11 12">
    <name type="scientific">Hibiscus sabdariffa</name>
    <name type="common">roselle</name>
    <dbReference type="NCBI Taxonomy" id="183260"/>
    <lineage>
        <taxon>Eukaryota</taxon>
        <taxon>Viridiplantae</taxon>
        <taxon>Streptophyta</taxon>
        <taxon>Embryophyta</taxon>
        <taxon>Tracheophyta</taxon>
        <taxon>Spermatophyta</taxon>
        <taxon>Magnoliopsida</taxon>
        <taxon>eudicotyledons</taxon>
        <taxon>Gunneridae</taxon>
        <taxon>Pentapetalae</taxon>
        <taxon>rosids</taxon>
        <taxon>malvids</taxon>
        <taxon>Malvales</taxon>
        <taxon>Malvaceae</taxon>
        <taxon>Malvoideae</taxon>
        <taxon>Hibiscus</taxon>
    </lineage>
</organism>
<feature type="coiled-coil region" evidence="7">
    <location>
        <begin position="723"/>
        <end position="805"/>
    </location>
</feature>
<dbReference type="CDD" id="cd22249">
    <property type="entry name" value="UDM1_RNF168_RNF169-like"/>
    <property type="match status" value="1"/>
</dbReference>
<dbReference type="PRINTS" id="PR01544">
    <property type="entry name" value="ARATH130DUF"/>
</dbReference>
<keyword evidence="12" id="KW-1185">Reference proteome</keyword>
<evidence type="ECO:0000313" key="11">
    <source>
        <dbReference type="EMBL" id="KAK8522788.1"/>
    </source>
</evidence>
<evidence type="ECO:0000313" key="12">
    <source>
        <dbReference type="Proteomes" id="UP001472677"/>
    </source>
</evidence>
<evidence type="ECO:0008006" key="13">
    <source>
        <dbReference type="Google" id="ProtNLM"/>
    </source>
</evidence>
<evidence type="ECO:0000256" key="6">
    <source>
        <dbReference type="ARBA" id="ARBA00023242"/>
    </source>
</evidence>
<protein>
    <recommendedName>
        <fullName evidence="13">Protein OBERON 3</fullName>
    </recommendedName>
</protein>
<dbReference type="Proteomes" id="UP001472677">
    <property type="component" value="Unassembled WGS sequence"/>
</dbReference>
<dbReference type="PANTHER" id="PTHR21736:SF38">
    <property type="entry name" value="PROTEIN OBERON 3"/>
    <property type="match status" value="1"/>
</dbReference>
<reference evidence="11 12" key="1">
    <citation type="journal article" date="2024" name="G3 (Bethesda)">
        <title>Genome assembly of Hibiscus sabdariffa L. provides insights into metabolisms of medicinal natural products.</title>
        <authorList>
            <person name="Kim T."/>
        </authorList>
    </citation>
    <scope>NUCLEOTIDE SEQUENCE [LARGE SCALE GENOMIC DNA]</scope>
    <source>
        <strain evidence="11">TK-2024</strain>
        <tissue evidence="11">Old leaves</tissue>
    </source>
</reference>
<evidence type="ECO:0000259" key="10">
    <source>
        <dbReference type="Pfam" id="PF16312"/>
    </source>
</evidence>
<evidence type="ECO:0000256" key="8">
    <source>
        <dbReference type="SAM" id="MobiDB-lite"/>
    </source>
</evidence>
<evidence type="ECO:0000256" key="2">
    <source>
        <dbReference type="ARBA" id="ARBA00022723"/>
    </source>
</evidence>
<gene>
    <name evidence="11" type="ORF">V6N12_056483</name>
</gene>
<evidence type="ECO:0000256" key="3">
    <source>
        <dbReference type="ARBA" id="ARBA00022771"/>
    </source>
</evidence>
<feature type="region of interest" description="Disordered" evidence="8">
    <location>
        <begin position="665"/>
        <end position="690"/>
    </location>
</feature>
<dbReference type="CDD" id="cd15612">
    <property type="entry name" value="PHD_OBE1_like"/>
    <property type="match status" value="1"/>
</dbReference>
<comment type="subcellular location">
    <subcellularLocation>
        <location evidence="1">Nucleus</location>
    </subcellularLocation>
</comment>
<comment type="caution">
    <text evidence="11">The sequence shown here is derived from an EMBL/GenBank/DDBJ whole genome shotgun (WGS) entry which is preliminary data.</text>
</comment>
<dbReference type="Pfam" id="PF07227">
    <property type="entry name" value="PHD_Oberon"/>
    <property type="match status" value="1"/>
</dbReference>
<feature type="compositionally biased region" description="Basic and acidic residues" evidence="8">
    <location>
        <begin position="1"/>
        <end position="19"/>
    </location>
</feature>
<evidence type="ECO:0000256" key="5">
    <source>
        <dbReference type="ARBA" id="ARBA00023054"/>
    </source>
</evidence>
<accession>A0ABR2CSN5</accession>
<name>A0ABR2CSN5_9ROSI</name>
<keyword evidence="4" id="KW-0862">Zinc</keyword>
<keyword evidence="2" id="KW-0479">Metal-binding</keyword>
<evidence type="ECO:0000256" key="4">
    <source>
        <dbReference type="ARBA" id="ARBA00022833"/>
    </source>
</evidence>
<feature type="compositionally biased region" description="Basic and acidic residues" evidence="8">
    <location>
        <begin position="677"/>
        <end position="690"/>
    </location>
</feature>
<feature type="domain" description="Oberon coiled-coil region" evidence="10">
    <location>
        <begin position="671"/>
        <end position="796"/>
    </location>
</feature>
<sequence>MFGEKDLSSDHPCVRDESSQSKLSRLFQNKESPVEKMSFLQKGIDFLRESKVGVDGDYPLPRSSQELTLSYLCEHPKLGFGSEKEFSGKAYKGKEVVDSENSNQDEKWVERDFLNLSGSKGVSSKRDAEEDFQEREKRPKLETLNLSLALPDVSLSLTASNALQNGDPSAQLRTRPSRSVQSLAPSATNNTQTTCSNDFTAASLSYSYSLPFSHNPSCSLTRNSTENYEYSVGKDDQIWCGGEGTNGSVHSRFRPIGDGVALAGAGVGGGFSMMQANRHVNKDSCNSLHRTSSSENHSFFPSELLAKPRVDNHSGDSRMRDSDNLRVLDSMDGGRSRKISRPERILLEIVSESIPAVAQMMQELPDETLELTKEYLRNLIAAPERKEELVGFQSRLRRRSDLTKETLSKCYNDQLEILVAVKMGHKSFLSGKVGLPMAELVEILLFSRCRNLKCKSVLPVDDCDCKICSGNKGFCSSCMCPICLTFDCASNTCSWVGCDVCSHWCHVACGIQRNLIKPGPSLKGPSGTTEMQFHCIGCGHASEMFGFVKDVFLYCGKDWGPETLIKELDCVRKVFRASDDSKGKELLIRADELCNRLQNKVMSASDAFGIILQFFNNTDGLSDFPPTSGASSKELTATHVDIRKDESSVTPGASRPQKLVFYSTSSSSGHDLLQNDLRQKDLKPSHMNDLKNEDEYRFGNGFDSIESMIRIKEAEALLFQSKADEARREVENYMRMIQAKSAKLEEEYTEKLSKLSLQETEERRRKKMEELKVLEHSHCDYYKMKLRMQAEIAGLLERMEATKQKWA</sequence>
<dbReference type="PANTHER" id="PTHR21736">
    <property type="entry name" value="VERNALIZATION-INSENSITIVE PROTEIN 3"/>
    <property type="match status" value="1"/>
</dbReference>
<dbReference type="Pfam" id="PF16312">
    <property type="entry name" value="Oberon_cc"/>
    <property type="match status" value="1"/>
</dbReference>
<dbReference type="InterPro" id="IPR004082">
    <property type="entry name" value="OBERON"/>
</dbReference>
<keyword evidence="6" id="KW-0539">Nucleus</keyword>
<keyword evidence="5 7" id="KW-0175">Coiled coil</keyword>
<dbReference type="EMBL" id="JBBPBM010000045">
    <property type="protein sequence ID" value="KAK8522788.1"/>
    <property type="molecule type" value="Genomic_DNA"/>
</dbReference>
<dbReference type="InterPro" id="IPR047578">
    <property type="entry name" value="OBE1-like_PHD"/>
</dbReference>
<dbReference type="InterPro" id="IPR032881">
    <property type="entry name" value="Oberon-like_PHD"/>
</dbReference>
<feature type="domain" description="Oberon-like PHD finger" evidence="9">
    <location>
        <begin position="449"/>
        <end position="573"/>
    </location>
</feature>
<feature type="region of interest" description="Disordered" evidence="8">
    <location>
        <begin position="119"/>
        <end position="138"/>
    </location>
</feature>
<feature type="compositionally biased region" description="Basic and acidic residues" evidence="8">
    <location>
        <begin position="124"/>
        <end position="138"/>
    </location>
</feature>
<feature type="region of interest" description="Disordered" evidence="8">
    <location>
        <begin position="1"/>
        <end position="27"/>
    </location>
</feature>
<evidence type="ECO:0000256" key="1">
    <source>
        <dbReference type="ARBA" id="ARBA00004123"/>
    </source>
</evidence>
<evidence type="ECO:0000259" key="9">
    <source>
        <dbReference type="Pfam" id="PF07227"/>
    </source>
</evidence>
<dbReference type="InterPro" id="IPR032535">
    <property type="entry name" value="Oberon_CC"/>
</dbReference>
<keyword evidence="3" id="KW-0863">Zinc-finger</keyword>
<feature type="region of interest" description="Disordered" evidence="8">
    <location>
        <begin position="162"/>
        <end position="190"/>
    </location>
</feature>
<evidence type="ECO:0000256" key="7">
    <source>
        <dbReference type="SAM" id="Coils"/>
    </source>
</evidence>